<keyword evidence="1" id="KW-1133">Transmembrane helix</keyword>
<evidence type="ECO:0000313" key="2">
    <source>
        <dbReference type="EMBL" id="SON50239.1"/>
    </source>
</evidence>
<keyword evidence="3" id="KW-1185">Reference proteome</keyword>
<protein>
    <submittedName>
        <fullName evidence="2">Uncharacterized protein</fullName>
    </submittedName>
</protein>
<evidence type="ECO:0000256" key="1">
    <source>
        <dbReference type="SAM" id="Phobius"/>
    </source>
</evidence>
<dbReference type="AlphaFoldDB" id="A0A2N8ZE99"/>
<keyword evidence="1" id="KW-0472">Membrane</keyword>
<sequence>MPINTPLYGVHFVCVCLMLHILLLQCNFLYLDVLSVKYREMSKNYIFRELECQMTKEEVAELCFKTVRTVTSWGGGNPIPPECKRLMRMAKVRELSVSKDWEQFKMLYDSMELPTGQVVRPQQILAGIARLGIQSELEIKTSTHLLNLARAIENIKRKM</sequence>
<dbReference type="Proteomes" id="UP000235828">
    <property type="component" value="Chromosome A"/>
</dbReference>
<proteinExistence type="predicted"/>
<feature type="transmembrane region" description="Helical" evidence="1">
    <location>
        <begin position="6"/>
        <end position="31"/>
    </location>
</feature>
<dbReference type="EMBL" id="LT960611">
    <property type="protein sequence ID" value="SON50239.1"/>
    <property type="molecule type" value="Genomic_DNA"/>
</dbReference>
<dbReference type="KEGG" id="vta:A2260"/>
<keyword evidence="1" id="KW-0812">Transmembrane</keyword>
<evidence type="ECO:0000313" key="3">
    <source>
        <dbReference type="Proteomes" id="UP000235828"/>
    </source>
</evidence>
<accession>A0A2N8ZE99</accession>
<name>A0A2N8ZE99_9VIBR</name>
<gene>
    <name evidence="2" type="ORF">VTAP4600_A2260</name>
</gene>
<reference evidence="2 3" key="1">
    <citation type="submission" date="2017-10" db="EMBL/GenBank/DDBJ databases">
        <authorList>
            <person name="Banno H."/>
            <person name="Chua N.-H."/>
        </authorList>
    </citation>
    <scope>NUCLEOTIDE SEQUENCE [LARGE SCALE GENOMIC DNA]</scope>
    <source>
        <strain evidence="2">Vibrio tapetis CECT4600</strain>
    </source>
</reference>
<organism evidence="2 3">
    <name type="scientific">Vibrio tapetis subsp. tapetis</name>
    <dbReference type="NCBI Taxonomy" id="1671868"/>
    <lineage>
        <taxon>Bacteria</taxon>
        <taxon>Pseudomonadati</taxon>
        <taxon>Pseudomonadota</taxon>
        <taxon>Gammaproteobacteria</taxon>
        <taxon>Vibrionales</taxon>
        <taxon>Vibrionaceae</taxon>
        <taxon>Vibrio</taxon>
    </lineage>
</organism>